<gene>
    <name evidence="1" type="ORF">ABT39_MTgene3609</name>
</gene>
<comment type="caution">
    <text evidence="1">The sequence shown here is derived from an EMBL/GenBank/DDBJ whole genome shotgun (WGS) entry which is preliminary data.</text>
</comment>
<organism evidence="1">
    <name type="scientific">Picea glauca</name>
    <name type="common">White spruce</name>
    <name type="synonym">Pinus glauca</name>
    <dbReference type="NCBI Taxonomy" id="3330"/>
    <lineage>
        <taxon>Eukaryota</taxon>
        <taxon>Viridiplantae</taxon>
        <taxon>Streptophyta</taxon>
        <taxon>Embryophyta</taxon>
        <taxon>Tracheophyta</taxon>
        <taxon>Spermatophyta</taxon>
        <taxon>Pinopsida</taxon>
        <taxon>Pinidae</taxon>
        <taxon>Conifers I</taxon>
        <taxon>Pinales</taxon>
        <taxon>Pinaceae</taxon>
        <taxon>Picea</taxon>
    </lineage>
</organism>
<evidence type="ECO:0000313" key="1">
    <source>
        <dbReference type="EMBL" id="KUM45167.1"/>
    </source>
</evidence>
<dbReference type="AlphaFoldDB" id="A0A101LTP2"/>
<dbReference type="AntiFam" id="ANF00038">
    <property type="entry name" value="Overlaps SRP RNA, same strand"/>
</dbReference>
<dbReference type="EMBL" id="LKAM01000026">
    <property type="protein sequence ID" value="KUM45167.1"/>
    <property type="molecule type" value="Genomic_DNA"/>
</dbReference>
<geneLocation type="mitochondrion" evidence="1"/>
<proteinExistence type="predicted"/>
<name>A0A101LTP2_PICGL</name>
<keyword evidence="1" id="KW-0496">Mitochondrion</keyword>
<accession>A0A101LTP2</accession>
<protein>
    <submittedName>
        <fullName evidence="1">Uncharacterized protein</fullName>
    </submittedName>
</protein>
<sequence length="76" mass="8517">MDPRRRAGFGGFLQQVSCTLERGGPREAGFTEQRLRPAPCSGRITCPLLFRMLISMCVALDKKTSQTIYHDLNNVC</sequence>
<reference evidence="1" key="1">
    <citation type="journal article" date="2015" name="Genome Biol. Evol.">
        <title>Organellar Genomes of White Spruce (Picea glauca): Assembly and Annotation.</title>
        <authorList>
            <person name="Jackman S.D."/>
            <person name="Warren R.L."/>
            <person name="Gibb E.A."/>
            <person name="Vandervalk B.P."/>
            <person name="Mohamadi H."/>
            <person name="Chu J."/>
            <person name="Raymond A."/>
            <person name="Pleasance S."/>
            <person name="Coope R."/>
            <person name="Wildung M.R."/>
            <person name="Ritland C.E."/>
            <person name="Bousquet J."/>
            <person name="Jones S.J."/>
            <person name="Bohlmann J."/>
            <person name="Birol I."/>
        </authorList>
    </citation>
    <scope>NUCLEOTIDE SEQUENCE [LARGE SCALE GENOMIC DNA]</scope>
    <source>
        <tissue evidence="1">Flushing bud</tissue>
    </source>
</reference>